<evidence type="ECO:0000256" key="1">
    <source>
        <dbReference type="ARBA" id="ARBA00022722"/>
    </source>
</evidence>
<evidence type="ECO:0000313" key="6">
    <source>
        <dbReference type="Proteomes" id="UP000033946"/>
    </source>
</evidence>
<feature type="domain" description="Metallo-beta-lactamase" evidence="4">
    <location>
        <begin position="29"/>
        <end position="227"/>
    </location>
</feature>
<sequence>MTFFDNTKNTSKNEPFLRIIAIGGTASVNTNLTVYEYGDDIIVVDCGIGFPDDEQPGVDVIIPDFSYLIEHKNKVRALFLTHGHADHIDAVPYFLQELNVPVYAGKLVQGLIKEKLKEKRFKSVQDAAFNLISPETPEVRVGAFSVSAFRLNHSVPSTVGFAIKTPQGLVMHMADYKIDWTPVLDKPVDMARIAQLAGQGVLCLLSDCLGSTSEGFSKSERSLNDTFIELFERAEGRQVLVTTISSNISRMYQIITAAVKHGRKVVFSGRSIEQGATVARGLGYLKFADSVFVPEKDAKRYLQKDLVYIVAGCYGQPESSLGRLSRNENKDIELEDNALVIFSAKGDLITMASVVRPKYFIPIGGTVTKMRAYKNMIGTLGFNRDTVFELLAGESVVFSNGMAQKGDRVDVKDVYLEMGSADSVSPVVLRDRQVLSDDGVFVVVIPLTGKTKEPVGKVEIITRGFVYVKESQALIGRSRDVINKALDKFRGDFGNWGVVKSTVEKEIERFLFRETGRRPLIIVSSLIV</sequence>
<dbReference type="InterPro" id="IPR036866">
    <property type="entry name" value="RibonucZ/Hydroxyglut_hydro"/>
</dbReference>
<dbReference type="Pfam" id="PF17770">
    <property type="entry name" value="RNase_J_C"/>
    <property type="match status" value="1"/>
</dbReference>
<dbReference type="Gene3D" id="3.40.50.10710">
    <property type="entry name" value="Metallo-hydrolase/oxidoreductase"/>
    <property type="match status" value="1"/>
</dbReference>
<protein>
    <submittedName>
        <fullName evidence="5">RNA-metabolising metallo-beta-lactamase</fullName>
    </submittedName>
</protein>
<gene>
    <name evidence="5" type="ORF">UX69_C0019G0007</name>
</gene>
<dbReference type="PANTHER" id="PTHR43694">
    <property type="entry name" value="RIBONUCLEASE J"/>
    <property type="match status" value="1"/>
</dbReference>
<dbReference type="InterPro" id="IPR042173">
    <property type="entry name" value="RNase_J_2"/>
</dbReference>
<keyword evidence="1" id="KW-0540">Nuclease</keyword>
<dbReference type="GO" id="GO:0004527">
    <property type="term" value="F:exonuclease activity"/>
    <property type="evidence" value="ECO:0007669"/>
    <property type="project" value="UniProtKB-KW"/>
</dbReference>
<dbReference type="Pfam" id="PF00753">
    <property type="entry name" value="Lactamase_B"/>
    <property type="match status" value="1"/>
</dbReference>
<dbReference type="Proteomes" id="UP000033946">
    <property type="component" value="Unassembled WGS sequence"/>
</dbReference>
<proteinExistence type="predicted"/>
<reference evidence="5 6" key="1">
    <citation type="journal article" date="2015" name="Nature">
        <title>rRNA introns, odd ribosomes, and small enigmatic genomes across a large radiation of phyla.</title>
        <authorList>
            <person name="Brown C.T."/>
            <person name="Hug L.A."/>
            <person name="Thomas B.C."/>
            <person name="Sharon I."/>
            <person name="Castelle C.J."/>
            <person name="Singh A."/>
            <person name="Wilkins M.J."/>
            <person name="Williams K.H."/>
            <person name="Banfield J.F."/>
        </authorList>
    </citation>
    <scope>NUCLEOTIDE SEQUENCE [LARGE SCALE GENOMIC DNA]</scope>
</reference>
<dbReference type="AlphaFoldDB" id="A0A0G1QTU0"/>
<dbReference type="InterPro" id="IPR001279">
    <property type="entry name" value="Metallo-B-lactamas"/>
</dbReference>
<keyword evidence="2" id="KW-0269">Exonuclease</keyword>
<dbReference type="PANTHER" id="PTHR43694:SF1">
    <property type="entry name" value="RIBONUCLEASE J"/>
    <property type="match status" value="1"/>
</dbReference>
<dbReference type="EMBL" id="LCNE01000019">
    <property type="protein sequence ID" value="KKU48304.1"/>
    <property type="molecule type" value="Genomic_DNA"/>
</dbReference>
<keyword evidence="3" id="KW-0694">RNA-binding</keyword>
<evidence type="ECO:0000256" key="2">
    <source>
        <dbReference type="ARBA" id="ARBA00022839"/>
    </source>
</evidence>
<evidence type="ECO:0000259" key="4">
    <source>
        <dbReference type="SMART" id="SM00849"/>
    </source>
</evidence>
<comment type="caution">
    <text evidence="5">The sequence shown here is derived from an EMBL/GenBank/DDBJ whole genome shotgun (WGS) entry which is preliminary data.</text>
</comment>
<dbReference type="Gene3D" id="3.10.20.580">
    <property type="match status" value="1"/>
</dbReference>
<dbReference type="SUPFAM" id="SSF56281">
    <property type="entry name" value="Metallo-hydrolase/oxidoreductase"/>
    <property type="match status" value="1"/>
</dbReference>
<dbReference type="PATRIC" id="fig|1619111.3.peg.317"/>
<dbReference type="InterPro" id="IPR055132">
    <property type="entry name" value="RNase_J_b_CASP"/>
</dbReference>
<accession>A0A0G1QTU0</accession>
<evidence type="ECO:0000313" key="5">
    <source>
        <dbReference type="EMBL" id="KKU48304.1"/>
    </source>
</evidence>
<dbReference type="CDD" id="cd07714">
    <property type="entry name" value="RNaseJ_MBL-fold"/>
    <property type="match status" value="1"/>
</dbReference>
<evidence type="ECO:0000256" key="3">
    <source>
        <dbReference type="ARBA" id="ARBA00022884"/>
    </source>
</evidence>
<dbReference type="Gene3D" id="3.60.15.10">
    <property type="entry name" value="Ribonuclease Z/Hydroxyacylglutathione hydrolase-like"/>
    <property type="match status" value="2"/>
</dbReference>
<keyword evidence="2" id="KW-0378">Hydrolase</keyword>
<dbReference type="SMART" id="SM00849">
    <property type="entry name" value="Lactamase_B"/>
    <property type="match status" value="1"/>
</dbReference>
<dbReference type="InterPro" id="IPR041636">
    <property type="entry name" value="RNase_J_C"/>
</dbReference>
<name>A0A0G1QTU0_UNCKA</name>
<dbReference type="GO" id="GO:0003723">
    <property type="term" value="F:RNA binding"/>
    <property type="evidence" value="ECO:0007669"/>
    <property type="project" value="UniProtKB-KW"/>
</dbReference>
<dbReference type="Pfam" id="PF22505">
    <property type="entry name" value="RNase_J_b_CASP"/>
    <property type="match status" value="1"/>
</dbReference>
<organism evidence="5 6">
    <name type="scientific">candidate division WWE3 bacterium GW2011_GWA2_46_9</name>
    <dbReference type="NCBI Taxonomy" id="1619111"/>
    <lineage>
        <taxon>Bacteria</taxon>
        <taxon>Katanobacteria</taxon>
    </lineage>
</organism>